<reference evidence="1 2" key="1">
    <citation type="submission" date="2018-09" db="EMBL/GenBank/DDBJ databases">
        <title>Novel species of Arthrobacter.</title>
        <authorList>
            <person name="Liu Q."/>
            <person name="Xin Y.-H."/>
        </authorList>
    </citation>
    <scope>NUCLEOTIDE SEQUENCE [LARGE SCALE GENOMIC DNA]</scope>
    <source>
        <strain evidence="1 2">Hz2</strain>
    </source>
</reference>
<accession>A0A3A5M783</accession>
<keyword evidence="2" id="KW-1185">Reference proteome</keyword>
<gene>
    <name evidence="1" type="ORF">D6T63_04805</name>
</gene>
<comment type="caution">
    <text evidence="1">The sequence shown here is derived from an EMBL/GenBank/DDBJ whole genome shotgun (WGS) entry which is preliminary data.</text>
</comment>
<dbReference type="RefSeq" id="WP_120147875.1">
    <property type="nucleotide sequence ID" value="NZ_QZVT01000002.1"/>
</dbReference>
<dbReference type="SUPFAM" id="SSF48452">
    <property type="entry name" value="TPR-like"/>
    <property type="match status" value="2"/>
</dbReference>
<evidence type="ECO:0000313" key="1">
    <source>
        <dbReference type="EMBL" id="RJT82057.1"/>
    </source>
</evidence>
<dbReference type="EMBL" id="QZVT01000002">
    <property type="protein sequence ID" value="RJT82057.1"/>
    <property type="molecule type" value="Genomic_DNA"/>
</dbReference>
<dbReference type="InterPro" id="IPR011990">
    <property type="entry name" value="TPR-like_helical_dom_sf"/>
</dbReference>
<evidence type="ECO:0008006" key="3">
    <source>
        <dbReference type="Google" id="ProtNLM"/>
    </source>
</evidence>
<sequence length="346" mass="37592">MSYREAAGERLLLELRARDAWNQRAYEAAQKLAEELAAAAAQDGDDLGWWNATFLSGECLRKRGLMEESRSVADELAAHPLTTQSKALSARVFTLRAFALQGRGNLAEAVDAARSAVRDAEAAPEQVTIWVEAQNALIAALAESGRLEDAWNECLALAELLSKEPNSQTSGLGYWAIGNVAFLLKRISEGVDYHQLAAKNLSPTNDLDLWARFNRGSADFRLAAGIIEPETLECIERAELASSIVGGTERDRLELKLIRAQWLVLTGQFEAAGKQLTEIIDKKHLLASHVAAQAHFLQGQALAGSTSSADALADLRLSEELFLQSGADDRATTARALIETIQQPQS</sequence>
<protein>
    <recommendedName>
        <fullName evidence="3">Tetratricopeptide repeat protein</fullName>
    </recommendedName>
</protein>
<dbReference type="Gene3D" id="1.25.40.10">
    <property type="entry name" value="Tetratricopeptide repeat domain"/>
    <property type="match status" value="1"/>
</dbReference>
<dbReference type="Proteomes" id="UP000272560">
    <property type="component" value="Unassembled WGS sequence"/>
</dbReference>
<name>A0A3A5M783_9MICC</name>
<dbReference type="OrthoDB" id="3675359at2"/>
<evidence type="ECO:0000313" key="2">
    <source>
        <dbReference type="Proteomes" id="UP000272560"/>
    </source>
</evidence>
<organism evidence="1 2">
    <name type="scientific">Arthrobacter cheniae</name>
    <dbReference type="NCBI Taxonomy" id="1258888"/>
    <lineage>
        <taxon>Bacteria</taxon>
        <taxon>Bacillati</taxon>
        <taxon>Actinomycetota</taxon>
        <taxon>Actinomycetes</taxon>
        <taxon>Micrococcales</taxon>
        <taxon>Micrococcaceae</taxon>
        <taxon>Arthrobacter</taxon>
    </lineage>
</organism>
<dbReference type="AlphaFoldDB" id="A0A3A5M783"/>
<proteinExistence type="predicted"/>